<keyword evidence="1" id="KW-0472">Membrane</keyword>
<proteinExistence type="predicted"/>
<dbReference type="AlphaFoldDB" id="A0A1V4HYN6"/>
<keyword evidence="1" id="KW-0812">Transmembrane</keyword>
<evidence type="ECO:0000313" key="2">
    <source>
        <dbReference type="EMBL" id="OPH82670.1"/>
    </source>
</evidence>
<organism evidence="2 3">
    <name type="scientific">Nitrobacter vulgaris</name>
    <dbReference type="NCBI Taxonomy" id="29421"/>
    <lineage>
        <taxon>Bacteria</taxon>
        <taxon>Pseudomonadati</taxon>
        <taxon>Pseudomonadota</taxon>
        <taxon>Alphaproteobacteria</taxon>
        <taxon>Hyphomicrobiales</taxon>
        <taxon>Nitrobacteraceae</taxon>
        <taxon>Nitrobacter</taxon>
    </lineage>
</organism>
<keyword evidence="1" id="KW-1133">Transmembrane helix</keyword>
<reference evidence="2 3" key="1">
    <citation type="submission" date="2017-02" db="EMBL/GenBank/DDBJ databases">
        <title>Genome sequence of the nitrite-oxidizing bacterium Nitrobacter vulgaris strain Ab1.</title>
        <authorList>
            <person name="Mellbye B.L."/>
            <person name="Davis E.W."/>
            <person name="Spieck E."/>
            <person name="Chang J.H."/>
            <person name="Bottomley P.J."/>
            <person name="Sayavedra-Soto L.A."/>
        </authorList>
    </citation>
    <scope>NUCLEOTIDE SEQUENCE [LARGE SCALE GENOMIC DNA]</scope>
    <source>
        <strain evidence="2 3">Ab1</strain>
    </source>
</reference>
<sequence>MFAFFNDPEGPNLLVVIGMAAAIYLVSSAVYLSNVYPSLTGFKRSLATIFIQIFIATGFYLGLR</sequence>
<evidence type="ECO:0000256" key="1">
    <source>
        <dbReference type="SAM" id="Phobius"/>
    </source>
</evidence>
<dbReference type="EMBL" id="MWPQ01000042">
    <property type="protein sequence ID" value="OPH82670.1"/>
    <property type="molecule type" value="Genomic_DNA"/>
</dbReference>
<keyword evidence="3" id="KW-1185">Reference proteome</keyword>
<accession>A0A1V4HYN6</accession>
<name>A0A1V4HYN6_NITVU</name>
<protein>
    <submittedName>
        <fullName evidence="2">Uncharacterized protein</fullName>
    </submittedName>
</protein>
<feature type="transmembrane region" description="Helical" evidence="1">
    <location>
        <begin position="45"/>
        <end position="63"/>
    </location>
</feature>
<gene>
    <name evidence="2" type="ORF">B2M20_11470</name>
</gene>
<comment type="caution">
    <text evidence="2">The sequence shown here is derived from an EMBL/GenBank/DDBJ whole genome shotgun (WGS) entry which is preliminary data.</text>
</comment>
<dbReference type="Proteomes" id="UP000189940">
    <property type="component" value="Unassembled WGS sequence"/>
</dbReference>
<evidence type="ECO:0000313" key="3">
    <source>
        <dbReference type="Proteomes" id="UP000189940"/>
    </source>
</evidence>
<feature type="transmembrane region" description="Helical" evidence="1">
    <location>
        <begin position="12"/>
        <end position="33"/>
    </location>
</feature>